<dbReference type="InterPro" id="IPR051813">
    <property type="entry name" value="HepT_RNase_toxin"/>
</dbReference>
<evidence type="ECO:0000313" key="6">
    <source>
        <dbReference type="EMBL" id="RNJ51250.1"/>
    </source>
</evidence>
<keyword evidence="7" id="KW-1185">Reference proteome</keyword>
<keyword evidence="3" id="KW-0540">Nuclease</keyword>
<dbReference type="RefSeq" id="WP_123177125.1">
    <property type="nucleotide sequence ID" value="NZ_QWDD01000001.1"/>
</dbReference>
<dbReference type="PANTHER" id="PTHR34139">
    <property type="entry name" value="UPF0331 PROTEIN MJ0127"/>
    <property type="match status" value="1"/>
</dbReference>
<dbReference type="AlphaFoldDB" id="A0A3M9XWF1"/>
<keyword evidence="5" id="KW-0378">Hydrolase</keyword>
<gene>
    <name evidence="6" type="ORF">D1O30_18265</name>
</gene>
<keyword evidence="4" id="KW-0547">Nucleotide-binding</keyword>
<proteinExistence type="predicted"/>
<evidence type="ECO:0000256" key="5">
    <source>
        <dbReference type="ARBA" id="ARBA00022801"/>
    </source>
</evidence>
<dbReference type="InterPro" id="IPR008201">
    <property type="entry name" value="HepT-like"/>
</dbReference>
<evidence type="ECO:0000256" key="2">
    <source>
        <dbReference type="ARBA" id="ARBA00022649"/>
    </source>
</evidence>
<keyword evidence="1" id="KW-0597">Phosphoprotein</keyword>
<keyword evidence="2" id="KW-1277">Toxin-antitoxin system</keyword>
<dbReference type="Pfam" id="PF01934">
    <property type="entry name" value="HepT-like"/>
    <property type="match status" value="1"/>
</dbReference>
<evidence type="ECO:0000256" key="4">
    <source>
        <dbReference type="ARBA" id="ARBA00022741"/>
    </source>
</evidence>
<reference evidence="6 7" key="1">
    <citation type="submission" date="2018-08" db="EMBL/GenBank/DDBJ databases">
        <title>Genome sequence of Methylocystis hirsuta CSC1, a methanotroph able to accumulate PHAs.</title>
        <authorList>
            <person name="Bordel S."/>
            <person name="Rodriguez E."/>
            <person name="Gancedo J."/>
            <person name="Munoz R."/>
        </authorList>
    </citation>
    <scope>NUCLEOTIDE SEQUENCE [LARGE SCALE GENOMIC DNA]</scope>
    <source>
        <strain evidence="6 7">CSC1</strain>
    </source>
</reference>
<evidence type="ECO:0000256" key="1">
    <source>
        <dbReference type="ARBA" id="ARBA00022553"/>
    </source>
</evidence>
<dbReference type="GO" id="GO:0004540">
    <property type="term" value="F:RNA nuclease activity"/>
    <property type="evidence" value="ECO:0007669"/>
    <property type="project" value="InterPro"/>
</dbReference>
<dbReference type="EMBL" id="QWDD01000001">
    <property type="protein sequence ID" value="RNJ51250.1"/>
    <property type="molecule type" value="Genomic_DNA"/>
</dbReference>
<evidence type="ECO:0000256" key="3">
    <source>
        <dbReference type="ARBA" id="ARBA00022722"/>
    </source>
</evidence>
<dbReference type="GO" id="GO:0110001">
    <property type="term" value="C:toxin-antitoxin complex"/>
    <property type="evidence" value="ECO:0007669"/>
    <property type="project" value="InterPro"/>
</dbReference>
<evidence type="ECO:0000313" key="7">
    <source>
        <dbReference type="Proteomes" id="UP000268623"/>
    </source>
</evidence>
<name>A0A3M9XWF1_9HYPH</name>
<protein>
    <submittedName>
        <fullName evidence="6">DUF86 domain-containing protein</fullName>
    </submittedName>
</protein>
<dbReference type="PANTHER" id="PTHR34139:SF1">
    <property type="entry name" value="RNASE MJ1380-RELATED"/>
    <property type="match status" value="1"/>
</dbReference>
<sequence>MKDGDVFVLLDQILEAARLAAFYVEGMTEDEFLADKRTQQAVAMNLIIIGEAATRLARSYPSFAAAHGDLPWRDVIDMRNRIAHGYVELDFRVVWRTAQVDLPELLNPLEAIYEAAGERIGGASQEPPED</sequence>
<organism evidence="6 7">
    <name type="scientific">Methylocystis hirsuta</name>
    <dbReference type="NCBI Taxonomy" id="369798"/>
    <lineage>
        <taxon>Bacteria</taxon>
        <taxon>Pseudomonadati</taxon>
        <taxon>Pseudomonadota</taxon>
        <taxon>Alphaproteobacteria</taxon>
        <taxon>Hyphomicrobiales</taxon>
        <taxon>Methylocystaceae</taxon>
        <taxon>Methylocystis</taxon>
    </lineage>
</organism>
<dbReference type="GO" id="GO:0016787">
    <property type="term" value="F:hydrolase activity"/>
    <property type="evidence" value="ECO:0007669"/>
    <property type="project" value="UniProtKB-KW"/>
</dbReference>
<dbReference type="Proteomes" id="UP000268623">
    <property type="component" value="Unassembled WGS sequence"/>
</dbReference>
<dbReference type="OrthoDB" id="4829434at2"/>
<dbReference type="GO" id="GO:0000166">
    <property type="term" value="F:nucleotide binding"/>
    <property type="evidence" value="ECO:0007669"/>
    <property type="project" value="UniProtKB-KW"/>
</dbReference>
<accession>A0A3M9XWF1</accession>
<comment type="caution">
    <text evidence="6">The sequence shown here is derived from an EMBL/GenBank/DDBJ whole genome shotgun (WGS) entry which is preliminary data.</text>
</comment>